<evidence type="ECO:0000259" key="3">
    <source>
        <dbReference type="Pfam" id="PF18935"/>
    </source>
</evidence>
<accession>A0A096BTR8</accession>
<keyword evidence="1" id="KW-0472">Membrane</keyword>
<feature type="chain" id="PRO_5001917532" description="DUF5683 domain-containing protein" evidence="2">
    <location>
        <begin position="28"/>
        <end position="257"/>
    </location>
</feature>
<dbReference type="EMBL" id="JRNR01000168">
    <property type="protein sequence ID" value="KGF46122.1"/>
    <property type="molecule type" value="Genomic_DNA"/>
</dbReference>
<evidence type="ECO:0000313" key="4">
    <source>
        <dbReference type="EMBL" id="KGF46122.1"/>
    </source>
</evidence>
<evidence type="ECO:0000256" key="1">
    <source>
        <dbReference type="SAM" id="Phobius"/>
    </source>
</evidence>
<comment type="caution">
    <text evidence="4">The sequence shown here is derived from an EMBL/GenBank/DDBJ whole genome shotgun (WGS) entry which is preliminary data.</text>
</comment>
<dbReference type="InterPro" id="IPR043738">
    <property type="entry name" value="DUF5683"/>
</dbReference>
<feature type="transmembrane region" description="Helical" evidence="1">
    <location>
        <begin position="113"/>
        <end position="132"/>
    </location>
</feature>
<dbReference type="Proteomes" id="UP000029538">
    <property type="component" value="Unassembled WGS sequence"/>
</dbReference>
<keyword evidence="1" id="KW-0812">Transmembrane</keyword>
<name>A0A096BTR8_9BACT</name>
<keyword evidence="1" id="KW-1133">Transmembrane helix</keyword>
<reference evidence="4 5" key="1">
    <citation type="submission" date="2014-07" db="EMBL/GenBank/DDBJ databases">
        <authorList>
            <person name="McCorrison J."/>
            <person name="Sanka R."/>
            <person name="Torralba M."/>
            <person name="Gillis M."/>
            <person name="Haft D.H."/>
            <person name="Methe B."/>
            <person name="Sutton G."/>
            <person name="Nelson K.E."/>
        </authorList>
    </citation>
    <scope>NUCLEOTIDE SEQUENCE [LARGE SCALE GENOMIC DNA]</scope>
    <source>
        <strain evidence="4 5">DNF00882</strain>
    </source>
</reference>
<feature type="transmembrane region" description="Helical" evidence="1">
    <location>
        <begin position="192"/>
        <end position="210"/>
    </location>
</feature>
<dbReference type="AlphaFoldDB" id="A0A096BTR8"/>
<feature type="signal peptide" evidence="2">
    <location>
        <begin position="1"/>
        <end position="27"/>
    </location>
</feature>
<feature type="domain" description="DUF5683" evidence="3">
    <location>
        <begin position="89"/>
        <end position="257"/>
    </location>
</feature>
<proteinExistence type="predicted"/>
<dbReference type="RefSeq" id="WP_036885064.1">
    <property type="nucleotide sequence ID" value="NZ_JRNR01000168.1"/>
</dbReference>
<keyword evidence="2" id="KW-0732">Signal</keyword>
<evidence type="ECO:0000256" key="2">
    <source>
        <dbReference type="SAM" id="SignalP"/>
    </source>
</evidence>
<dbReference type="Pfam" id="PF18935">
    <property type="entry name" value="DUF5683"/>
    <property type="match status" value="1"/>
</dbReference>
<organism evidence="4 5">
    <name type="scientific">Prevotella disiens DNF00882</name>
    <dbReference type="NCBI Taxonomy" id="1401075"/>
    <lineage>
        <taxon>Bacteria</taxon>
        <taxon>Pseudomonadati</taxon>
        <taxon>Bacteroidota</taxon>
        <taxon>Bacteroidia</taxon>
        <taxon>Bacteroidales</taxon>
        <taxon>Prevotellaceae</taxon>
        <taxon>Prevotella</taxon>
    </lineage>
</organism>
<sequence length="257" mass="29312">MKRIKNIFCTTLLVCLFSMICNNKAVAQVVYGDSVKVIYPDSTTSTTIVGVPIEKQERKFELTATKDTKLKNLAKKDSIKLAKDWSKWRPNPKKALWLAIALPSAGQIYNRKYWKLPIFYGGIAGCVYAITWNNQQYRDYQRGYLDLMDDDPNTQSYNSFLHLGTKITEENKSYYQNVFKKRKDKFRRWRDLSIFAAVAVYALSVIDAYVDASLSDFDISDNLSLHIAPAILNDNSFTSNRNPFKSSAVGIGCSLTF</sequence>
<evidence type="ECO:0000313" key="5">
    <source>
        <dbReference type="Proteomes" id="UP000029538"/>
    </source>
</evidence>
<gene>
    <name evidence="4" type="ORF">HMPREF0654_11890</name>
</gene>
<protein>
    <recommendedName>
        <fullName evidence="3">DUF5683 domain-containing protein</fullName>
    </recommendedName>
</protein>